<feature type="compositionally biased region" description="Low complexity" evidence="2">
    <location>
        <begin position="174"/>
        <end position="190"/>
    </location>
</feature>
<keyword evidence="1" id="KW-0597">Phosphoprotein</keyword>
<dbReference type="InterPro" id="IPR050923">
    <property type="entry name" value="Cell_Proc_Reg/RNA_Proc"/>
</dbReference>
<evidence type="ECO:0000259" key="3">
    <source>
        <dbReference type="PROSITE" id="PS50006"/>
    </source>
</evidence>
<feature type="region of interest" description="Disordered" evidence="2">
    <location>
        <begin position="167"/>
        <end position="207"/>
    </location>
</feature>
<organism evidence="4 5">
    <name type="scientific">Streptacidiphilus pinicola</name>
    <dbReference type="NCBI Taxonomy" id="2219663"/>
    <lineage>
        <taxon>Bacteria</taxon>
        <taxon>Bacillati</taxon>
        <taxon>Actinomycetota</taxon>
        <taxon>Actinomycetes</taxon>
        <taxon>Kitasatosporales</taxon>
        <taxon>Streptomycetaceae</taxon>
        <taxon>Streptacidiphilus</taxon>
    </lineage>
</organism>
<feature type="region of interest" description="Disordered" evidence="2">
    <location>
        <begin position="83"/>
        <end position="150"/>
    </location>
</feature>
<feature type="region of interest" description="Disordered" evidence="2">
    <location>
        <begin position="26"/>
        <end position="51"/>
    </location>
</feature>
<gene>
    <name evidence="4" type="ORF">DN069_25805</name>
</gene>
<dbReference type="AlphaFoldDB" id="A0A2X0K5C1"/>
<dbReference type="SMART" id="SM00240">
    <property type="entry name" value="FHA"/>
    <property type="match status" value="1"/>
</dbReference>
<keyword evidence="5" id="KW-1185">Reference proteome</keyword>
<evidence type="ECO:0000313" key="5">
    <source>
        <dbReference type="Proteomes" id="UP000248889"/>
    </source>
</evidence>
<feature type="compositionally biased region" description="Low complexity" evidence="2">
    <location>
        <begin position="123"/>
        <end position="138"/>
    </location>
</feature>
<dbReference type="RefSeq" id="WP_111504770.1">
    <property type="nucleotide sequence ID" value="NZ_QKYN01000104.1"/>
</dbReference>
<dbReference type="CDD" id="cd00060">
    <property type="entry name" value="FHA"/>
    <property type="match status" value="1"/>
</dbReference>
<evidence type="ECO:0000256" key="1">
    <source>
        <dbReference type="ARBA" id="ARBA00022553"/>
    </source>
</evidence>
<dbReference type="Gene3D" id="2.60.200.20">
    <property type="match status" value="1"/>
</dbReference>
<feature type="domain" description="FHA" evidence="3">
    <location>
        <begin position="256"/>
        <end position="315"/>
    </location>
</feature>
<dbReference type="InterPro" id="IPR008984">
    <property type="entry name" value="SMAD_FHA_dom_sf"/>
</dbReference>
<proteinExistence type="predicted"/>
<accession>A0A2X0K5C1</accession>
<dbReference type="Proteomes" id="UP000248889">
    <property type="component" value="Unassembled WGS sequence"/>
</dbReference>
<feature type="compositionally biased region" description="Low complexity" evidence="2">
    <location>
        <begin position="83"/>
        <end position="103"/>
    </location>
</feature>
<feature type="compositionally biased region" description="Low complexity" evidence="2">
    <location>
        <begin position="26"/>
        <end position="42"/>
    </location>
</feature>
<dbReference type="PANTHER" id="PTHR23308">
    <property type="entry name" value="NUCLEAR INHIBITOR OF PROTEIN PHOSPHATASE-1"/>
    <property type="match status" value="1"/>
</dbReference>
<evidence type="ECO:0000256" key="2">
    <source>
        <dbReference type="SAM" id="MobiDB-lite"/>
    </source>
</evidence>
<dbReference type="OrthoDB" id="5111283at2"/>
<dbReference type="Pfam" id="PF00498">
    <property type="entry name" value="FHA"/>
    <property type="match status" value="1"/>
</dbReference>
<dbReference type="EMBL" id="QKYN01000104">
    <property type="protein sequence ID" value="RAG82769.1"/>
    <property type="molecule type" value="Genomic_DNA"/>
</dbReference>
<dbReference type="SUPFAM" id="SSF49879">
    <property type="entry name" value="SMAD/FHA domain"/>
    <property type="match status" value="1"/>
</dbReference>
<evidence type="ECO:0000313" key="4">
    <source>
        <dbReference type="EMBL" id="RAG82769.1"/>
    </source>
</evidence>
<comment type="caution">
    <text evidence="4">The sequence shown here is derived from an EMBL/GenBank/DDBJ whole genome shotgun (WGS) entry which is preliminary data.</text>
</comment>
<dbReference type="InterPro" id="IPR000253">
    <property type="entry name" value="FHA_dom"/>
</dbReference>
<name>A0A2X0K5C1_9ACTN</name>
<dbReference type="PROSITE" id="PS50006">
    <property type="entry name" value="FHA_DOMAIN"/>
    <property type="match status" value="1"/>
</dbReference>
<sequence length="344" mass="35432">MPICPNGHTSQTTDYCDYCGAPMTAQPQQPAAGQPWQQHAPSAPAPATPTAGLPVCPICATPRTGRYCEECGYDWDLAPAAAGQGAAPVPAPSSVPGQQPMGQPGMGQPGMGQQPMPAPAPQPQYGQPGQAPQGLGQPQPAPAEPVSGPVVNGGGYASYITGDTNGGNTEYMLAPPSQGGPAGAAPAQDPFGPPSSSVGQPQQGAPGYRGTWIAVVTADRDYFQDMMARSGPEASGLYFPPYSPERRVPMTGQGQLRIGRRSHQRGTVPEIDLSIAPEDPGASHNHALLQEQPGGSWVVIDQDSTNGTSLNGSPDPLPAFTPVELKNGDRIHVGAWTTITVHCA</sequence>
<reference evidence="4 5" key="1">
    <citation type="submission" date="2018-06" db="EMBL/GenBank/DDBJ databases">
        <title>Streptacidiphilus pinicola sp. nov., isolated from pine grove soil.</title>
        <authorList>
            <person name="Roh S.G."/>
            <person name="Park S."/>
            <person name="Kim M.-K."/>
            <person name="Yun B.-R."/>
            <person name="Park J."/>
            <person name="Kim M.J."/>
            <person name="Kim Y.S."/>
            <person name="Kim S.B."/>
        </authorList>
    </citation>
    <scope>NUCLEOTIDE SEQUENCE [LARGE SCALE GENOMIC DNA]</scope>
    <source>
        <strain evidence="4 5">MMS16-CNU450</strain>
    </source>
</reference>
<protein>
    <submittedName>
        <fullName evidence="4">FHA domain-containing protein</fullName>
    </submittedName>
</protein>